<evidence type="ECO:0000256" key="8">
    <source>
        <dbReference type="ARBA" id="ARBA00019357"/>
    </source>
</evidence>
<evidence type="ECO:0000256" key="17">
    <source>
        <dbReference type="ARBA" id="ARBA00032510"/>
    </source>
</evidence>
<dbReference type="SUPFAM" id="SSF53244">
    <property type="entry name" value="MurD-like peptide ligases, peptide-binding domain"/>
    <property type="match status" value="1"/>
</dbReference>
<evidence type="ECO:0000259" key="23">
    <source>
        <dbReference type="Pfam" id="PF02875"/>
    </source>
</evidence>
<dbReference type="SUPFAM" id="SSF53623">
    <property type="entry name" value="MurD-like peptide ligases, catalytic domain"/>
    <property type="match status" value="1"/>
</dbReference>
<evidence type="ECO:0000256" key="10">
    <source>
        <dbReference type="ARBA" id="ARBA00022723"/>
    </source>
</evidence>
<evidence type="ECO:0000256" key="14">
    <source>
        <dbReference type="ARBA" id="ARBA00022909"/>
    </source>
</evidence>
<dbReference type="GO" id="GO:0005737">
    <property type="term" value="C:cytoplasm"/>
    <property type="evidence" value="ECO:0007669"/>
    <property type="project" value="TreeGrafter"/>
</dbReference>
<comment type="similarity">
    <text evidence="5 22">Belongs to the folylpolyglutamate synthase family.</text>
</comment>
<evidence type="ECO:0000256" key="15">
    <source>
        <dbReference type="ARBA" id="ARBA00030048"/>
    </source>
</evidence>
<dbReference type="EC" id="6.3.2.12" evidence="6"/>
<feature type="domain" description="Mur ligase C-terminal" evidence="23">
    <location>
        <begin position="282"/>
        <end position="399"/>
    </location>
</feature>
<dbReference type="EMBL" id="JABBNU010000004">
    <property type="protein sequence ID" value="NMM48403.1"/>
    <property type="molecule type" value="Genomic_DNA"/>
</dbReference>
<evidence type="ECO:0000313" key="26">
    <source>
        <dbReference type="Proteomes" id="UP000559010"/>
    </source>
</evidence>
<evidence type="ECO:0000256" key="5">
    <source>
        <dbReference type="ARBA" id="ARBA00008276"/>
    </source>
</evidence>
<evidence type="ECO:0000256" key="6">
    <source>
        <dbReference type="ARBA" id="ARBA00013023"/>
    </source>
</evidence>
<evidence type="ECO:0000256" key="19">
    <source>
        <dbReference type="ARBA" id="ARBA00047808"/>
    </source>
</evidence>
<evidence type="ECO:0000256" key="18">
    <source>
        <dbReference type="ARBA" id="ARBA00047493"/>
    </source>
</evidence>
<evidence type="ECO:0000256" key="1">
    <source>
        <dbReference type="ARBA" id="ARBA00001946"/>
    </source>
</evidence>
<evidence type="ECO:0000259" key="24">
    <source>
        <dbReference type="Pfam" id="PF08245"/>
    </source>
</evidence>
<comment type="catalytic activity">
    <reaction evidence="19">
        <text>10-formyltetrahydrofolyl-(gamma-L-Glu)(n) + L-glutamate + ATP = 10-formyltetrahydrofolyl-(gamma-L-Glu)(n+1) + ADP + phosphate + H(+)</text>
        <dbReference type="Rhea" id="RHEA:51904"/>
        <dbReference type="Rhea" id="RHEA-COMP:13088"/>
        <dbReference type="Rhea" id="RHEA-COMP:14300"/>
        <dbReference type="ChEBI" id="CHEBI:15378"/>
        <dbReference type="ChEBI" id="CHEBI:29985"/>
        <dbReference type="ChEBI" id="CHEBI:30616"/>
        <dbReference type="ChEBI" id="CHEBI:43474"/>
        <dbReference type="ChEBI" id="CHEBI:134413"/>
        <dbReference type="ChEBI" id="CHEBI:456216"/>
        <dbReference type="EC" id="6.3.2.17"/>
    </reaction>
</comment>
<dbReference type="Gene3D" id="3.90.190.20">
    <property type="entry name" value="Mur ligase, C-terminal domain"/>
    <property type="match status" value="1"/>
</dbReference>
<keyword evidence="14" id="KW-0289">Folate biosynthesis</keyword>
<dbReference type="NCBIfam" id="TIGR01499">
    <property type="entry name" value="folC"/>
    <property type="match status" value="1"/>
</dbReference>
<evidence type="ECO:0000256" key="16">
    <source>
        <dbReference type="ARBA" id="ARBA00030592"/>
    </source>
</evidence>
<gene>
    <name evidence="25" type="ORF">HH304_08335</name>
</gene>
<dbReference type="AlphaFoldDB" id="A0A848IV82"/>
<comment type="caution">
    <text evidence="25">The sequence shown here is derived from an EMBL/GenBank/DDBJ whole genome shotgun (WGS) entry which is preliminary data.</text>
</comment>
<evidence type="ECO:0000256" key="22">
    <source>
        <dbReference type="PIRNR" id="PIRNR001563"/>
    </source>
</evidence>
<dbReference type="RefSeq" id="WP_169680106.1">
    <property type="nucleotide sequence ID" value="NZ_JABBNU010000004.1"/>
</dbReference>
<keyword evidence="10" id="KW-0479">Metal-binding</keyword>
<dbReference type="InterPro" id="IPR004101">
    <property type="entry name" value="Mur_ligase_C"/>
</dbReference>
<evidence type="ECO:0000256" key="3">
    <source>
        <dbReference type="ARBA" id="ARBA00004799"/>
    </source>
</evidence>
<organism evidence="25 26">
    <name type="scientific">Marinigracilibium pacificum</name>
    <dbReference type="NCBI Taxonomy" id="2729599"/>
    <lineage>
        <taxon>Bacteria</taxon>
        <taxon>Pseudomonadati</taxon>
        <taxon>Bacteroidota</taxon>
        <taxon>Cytophagia</taxon>
        <taxon>Cytophagales</taxon>
        <taxon>Flammeovirgaceae</taxon>
        <taxon>Marinigracilibium</taxon>
    </lineage>
</organism>
<evidence type="ECO:0000256" key="9">
    <source>
        <dbReference type="ARBA" id="ARBA00022598"/>
    </source>
</evidence>
<dbReference type="GO" id="GO:0046656">
    <property type="term" value="P:folic acid biosynthetic process"/>
    <property type="evidence" value="ECO:0007669"/>
    <property type="project" value="UniProtKB-KW"/>
</dbReference>
<accession>A0A848IV82</accession>
<keyword evidence="12 22" id="KW-0067">ATP-binding</keyword>
<keyword evidence="13" id="KW-0460">Magnesium</keyword>
<evidence type="ECO:0000256" key="7">
    <source>
        <dbReference type="ARBA" id="ARBA00013025"/>
    </source>
</evidence>
<comment type="pathway">
    <text evidence="3">Cofactor biosynthesis; tetrahydrofolate biosynthesis; 7,8-dihydrofolate from 2-amino-4-hydroxy-6-hydroxymethyl-7,8-dihydropteridine diphosphate and 4-aminobenzoate: step 2/2.</text>
</comment>
<dbReference type="InterPro" id="IPR018109">
    <property type="entry name" value="Folylpolyglutamate_synth_CS"/>
</dbReference>
<keyword evidence="26" id="KW-1185">Reference proteome</keyword>
<comment type="pathway">
    <text evidence="4">Cofactor biosynthesis; tetrahydrofolylpolyglutamate biosynthesis.</text>
</comment>
<keyword evidence="11 22" id="KW-0547">Nucleotide-binding</keyword>
<dbReference type="PANTHER" id="PTHR11136">
    <property type="entry name" value="FOLYLPOLYGLUTAMATE SYNTHASE-RELATED"/>
    <property type="match status" value="1"/>
</dbReference>
<comment type="catalytic activity">
    <reaction evidence="20">
        <text>(6R)-5,10-methylenetetrahydrofolyl-(gamma-L-Glu)(n) + L-glutamate + ATP = (6R)-5,10-methylenetetrahydrofolyl-(gamma-L-Glu)(n+1) + ADP + phosphate + H(+)</text>
        <dbReference type="Rhea" id="RHEA:51912"/>
        <dbReference type="Rhea" id="RHEA-COMP:13257"/>
        <dbReference type="Rhea" id="RHEA-COMP:13258"/>
        <dbReference type="ChEBI" id="CHEBI:15378"/>
        <dbReference type="ChEBI" id="CHEBI:29985"/>
        <dbReference type="ChEBI" id="CHEBI:30616"/>
        <dbReference type="ChEBI" id="CHEBI:43474"/>
        <dbReference type="ChEBI" id="CHEBI:136572"/>
        <dbReference type="ChEBI" id="CHEBI:456216"/>
        <dbReference type="EC" id="6.3.2.17"/>
    </reaction>
</comment>
<dbReference type="PROSITE" id="PS01012">
    <property type="entry name" value="FOLYLPOLYGLU_SYNT_2"/>
    <property type="match status" value="1"/>
</dbReference>
<evidence type="ECO:0000256" key="11">
    <source>
        <dbReference type="ARBA" id="ARBA00022741"/>
    </source>
</evidence>
<dbReference type="InterPro" id="IPR036615">
    <property type="entry name" value="Mur_ligase_C_dom_sf"/>
</dbReference>
<evidence type="ECO:0000313" key="25">
    <source>
        <dbReference type="EMBL" id="NMM48403.1"/>
    </source>
</evidence>
<comment type="cofactor">
    <cofactor evidence="1">
        <name>Mg(2+)</name>
        <dbReference type="ChEBI" id="CHEBI:18420"/>
    </cofactor>
</comment>
<protein>
    <recommendedName>
        <fullName evidence="8">Dihydrofolate synthase/folylpolyglutamate synthase</fullName>
        <ecNumber evidence="6">6.3.2.12</ecNumber>
        <ecNumber evidence="7">6.3.2.17</ecNumber>
    </recommendedName>
    <alternativeName>
        <fullName evidence="17">Folylpoly-gamma-glutamate synthetase-dihydrofolate synthetase</fullName>
    </alternativeName>
    <alternativeName>
        <fullName evidence="15">Folylpolyglutamate synthetase</fullName>
    </alternativeName>
    <alternativeName>
        <fullName evidence="16">Tetrahydrofolylpolyglutamate synthase</fullName>
    </alternativeName>
</protein>
<dbReference type="Gene3D" id="3.40.1190.10">
    <property type="entry name" value="Mur-like, catalytic domain"/>
    <property type="match status" value="1"/>
</dbReference>
<comment type="catalytic activity">
    <reaction evidence="21">
        <text>7,8-dihydropteroate + L-glutamate + ATP = 7,8-dihydrofolate + ADP + phosphate + H(+)</text>
        <dbReference type="Rhea" id="RHEA:23584"/>
        <dbReference type="ChEBI" id="CHEBI:15378"/>
        <dbReference type="ChEBI" id="CHEBI:17839"/>
        <dbReference type="ChEBI" id="CHEBI:29985"/>
        <dbReference type="ChEBI" id="CHEBI:30616"/>
        <dbReference type="ChEBI" id="CHEBI:43474"/>
        <dbReference type="ChEBI" id="CHEBI:57451"/>
        <dbReference type="ChEBI" id="CHEBI:456216"/>
        <dbReference type="EC" id="6.3.2.12"/>
    </reaction>
</comment>
<dbReference type="InterPro" id="IPR036565">
    <property type="entry name" value="Mur-like_cat_sf"/>
</dbReference>
<comment type="function">
    <text evidence="2">Functions in two distinct reactions of the de novo folate biosynthetic pathway. Catalyzes the addition of a glutamate residue to dihydropteroate (7,8-dihydropteroate or H2Pte) to form dihydrofolate (7,8-dihydrofolate monoglutamate or H2Pte-Glu). Also catalyzes successive additions of L-glutamate to tetrahydrofolate or 10-formyltetrahydrofolate or 5,10-methylenetetrahydrofolate, leading to folylpolyglutamate derivatives.</text>
</comment>
<evidence type="ECO:0000256" key="4">
    <source>
        <dbReference type="ARBA" id="ARBA00005150"/>
    </source>
</evidence>
<proteinExistence type="inferred from homology"/>
<evidence type="ECO:0000256" key="2">
    <source>
        <dbReference type="ARBA" id="ARBA00002714"/>
    </source>
</evidence>
<dbReference type="InterPro" id="IPR001645">
    <property type="entry name" value="Folylpolyglutamate_synth"/>
</dbReference>
<evidence type="ECO:0000256" key="12">
    <source>
        <dbReference type="ARBA" id="ARBA00022840"/>
    </source>
</evidence>
<evidence type="ECO:0000256" key="20">
    <source>
        <dbReference type="ARBA" id="ARBA00049035"/>
    </source>
</evidence>
<dbReference type="EC" id="6.3.2.17" evidence="7"/>
<dbReference type="PROSITE" id="PS01011">
    <property type="entry name" value="FOLYLPOLYGLU_SYNT_1"/>
    <property type="match status" value="1"/>
</dbReference>
<dbReference type="Pfam" id="PF02875">
    <property type="entry name" value="Mur_ligase_C"/>
    <property type="match status" value="1"/>
</dbReference>
<evidence type="ECO:0000256" key="13">
    <source>
        <dbReference type="ARBA" id="ARBA00022842"/>
    </source>
</evidence>
<reference evidence="25 26" key="1">
    <citation type="submission" date="2020-04" db="EMBL/GenBank/DDBJ databases">
        <title>Flammeovirgaceae bacterium KN852 isolated from deep sea.</title>
        <authorList>
            <person name="Zhang D.-C."/>
        </authorList>
    </citation>
    <scope>NUCLEOTIDE SEQUENCE [LARGE SCALE GENOMIC DNA]</scope>
    <source>
        <strain evidence="25 26">KN852</strain>
    </source>
</reference>
<comment type="catalytic activity">
    <reaction evidence="18">
        <text>(6S)-5,6,7,8-tetrahydrofolyl-(gamma-L-Glu)(n) + L-glutamate + ATP = (6S)-5,6,7,8-tetrahydrofolyl-(gamma-L-Glu)(n+1) + ADP + phosphate + H(+)</text>
        <dbReference type="Rhea" id="RHEA:10580"/>
        <dbReference type="Rhea" id="RHEA-COMP:14738"/>
        <dbReference type="Rhea" id="RHEA-COMP:14740"/>
        <dbReference type="ChEBI" id="CHEBI:15378"/>
        <dbReference type="ChEBI" id="CHEBI:29985"/>
        <dbReference type="ChEBI" id="CHEBI:30616"/>
        <dbReference type="ChEBI" id="CHEBI:43474"/>
        <dbReference type="ChEBI" id="CHEBI:141005"/>
        <dbReference type="ChEBI" id="CHEBI:456216"/>
        <dbReference type="EC" id="6.3.2.17"/>
    </reaction>
</comment>
<feature type="domain" description="Mur ligase central" evidence="24">
    <location>
        <begin position="51"/>
        <end position="238"/>
    </location>
</feature>
<dbReference type="GO" id="GO:0004326">
    <property type="term" value="F:tetrahydrofolylpolyglutamate synthase activity"/>
    <property type="evidence" value="ECO:0007669"/>
    <property type="project" value="UniProtKB-EC"/>
</dbReference>
<name>A0A848IV82_9BACT</name>
<dbReference type="GO" id="GO:0005524">
    <property type="term" value="F:ATP binding"/>
    <property type="evidence" value="ECO:0007669"/>
    <property type="project" value="UniProtKB-KW"/>
</dbReference>
<dbReference type="Proteomes" id="UP000559010">
    <property type="component" value="Unassembled WGS sequence"/>
</dbReference>
<dbReference type="Pfam" id="PF08245">
    <property type="entry name" value="Mur_ligase_M"/>
    <property type="match status" value="1"/>
</dbReference>
<dbReference type="InterPro" id="IPR013221">
    <property type="entry name" value="Mur_ligase_cen"/>
</dbReference>
<sequence length="415" mass="46475">MNYNQIEEYLFEQLPMYQRVGSVAFKKGLDNIIEFCRIIGNPQNNFKSIHIAGTNGKGSSSHMLASVLQESGYKTGLYTSPHLKSFRERVKIDGKMITKDYVVNFVDKYKDVTAHLKPSFFEWTVALAFKYFEEQQVDIAVIEVGLGGRLDSTNIITPLVSLITNIGLDHKNMLGNTLREIAGEKAGIIKPGVPVVVSEYQEEIADIFENKAKDCNADLTFAAHNYNFDTLQKYNLDLKGKYQRKNLAGVLAVSEQLMKIGFPLSNIDKALSSVIINTGLQGRWQILSEKPFIVCDTAHNVEGLRETMEQLLEVEASAYRLVMGFVSDKAVEEVFEVVPKNAVYYFCTPNVPRGLKVEDLKMHVSGDINVKGYYKTVDEAVSIAKNDLKADEALYIGGSTFVVAELNELDYEEKA</sequence>
<keyword evidence="9 22" id="KW-0436">Ligase</keyword>
<dbReference type="PIRSF" id="PIRSF001563">
    <property type="entry name" value="Folylpolyglu_synth"/>
    <property type="match status" value="1"/>
</dbReference>
<evidence type="ECO:0000256" key="21">
    <source>
        <dbReference type="ARBA" id="ARBA00049161"/>
    </source>
</evidence>
<dbReference type="FunFam" id="3.40.1190.10:FF:000011">
    <property type="entry name" value="Folylpolyglutamate synthase/dihydrofolate synthase"/>
    <property type="match status" value="1"/>
</dbReference>
<dbReference type="GO" id="GO:0046872">
    <property type="term" value="F:metal ion binding"/>
    <property type="evidence" value="ECO:0007669"/>
    <property type="project" value="UniProtKB-KW"/>
</dbReference>
<dbReference type="GO" id="GO:0008841">
    <property type="term" value="F:dihydrofolate synthase activity"/>
    <property type="evidence" value="ECO:0007669"/>
    <property type="project" value="UniProtKB-EC"/>
</dbReference>
<dbReference type="PANTHER" id="PTHR11136:SF0">
    <property type="entry name" value="DIHYDROFOLATE SYNTHETASE-RELATED"/>
    <property type="match status" value="1"/>
</dbReference>